<dbReference type="PIRSF" id="PIRSF028998">
    <property type="entry name" value="GINS_Psf2_subgr"/>
    <property type="match status" value="1"/>
</dbReference>
<evidence type="ECO:0000256" key="1">
    <source>
        <dbReference type="ARBA" id="ARBA00004123"/>
    </source>
</evidence>
<dbReference type="InterPro" id="IPR021151">
    <property type="entry name" value="GINS_A"/>
</dbReference>
<keyword evidence="3 5" id="KW-0235">DNA replication</keyword>
<evidence type="ECO:0000313" key="8">
    <source>
        <dbReference type="EMBL" id="JAS07237.1"/>
    </source>
</evidence>
<accession>A0A1B6CNC0</accession>
<dbReference type="EMBL" id="GEDC01030061">
    <property type="protein sequence ID" value="JAS07237.1"/>
    <property type="molecule type" value="Transcribed_RNA"/>
</dbReference>
<dbReference type="PANTHER" id="PTHR12772:SF0">
    <property type="entry name" value="DNA REPLICATION COMPLEX GINS PROTEIN PSF2"/>
    <property type="match status" value="1"/>
</dbReference>
<evidence type="ECO:0000256" key="3">
    <source>
        <dbReference type="ARBA" id="ARBA00022705"/>
    </source>
</evidence>
<name>A0A1B6CNC0_9HEMI</name>
<dbReference type="Gene3D" id="3.40.5.50">
    <property type="match status" value="1"/>
</dbReference>
<gene>
    <name evidence="8" type="ORF">g.18776</name>
    <name evidence="9" type="ORF">g.18777</name>
</gene>
<dbReference type="InterPro" id="IPR036224">
    <property type="entry name" value="GINS_bundle-like_dom_sf"/>
</dbReference>
<evidence type="ECO:0000313" key="9">
    <source>
        <dbReference type="EMBL" id="JAS14956.1"/>
    </source>
</evidence>
<comment type="subcellular location">
    <subcellularLocation>
        <location evidence="1 5">Nucleus</location>
    </subcellularLocation>
</comment>
<reference evidence="9" key="1">
    <citation type="submission" date="2015-12" db="EMBL/GenBank/DDBJ databases">
        <title>De novo transcriptome assembly of four potential Pierce s Disease insect vectors from Arizona vineyards.</title>
        <authorList>
            <person name="Tassone E.E."/>
        </authorList>
    </citation>
    <scope>NUCLEOTIDE SEQUENCE</scope>
</reference>
<dbReference type="EMBL" id="GEDC01022342">
    <property type="protein sequence ID" value="JAS14956.1"/>
    <property type="molecule type" value="Transcribed_RNA"/>
</dbReference>
<dbReference type="SUPFAM" id="SSF160059">
    <property type="entry name" value="PriA/YqbF domain"/>
    <property type="match status" value="1"/>
</dbReference>
<dbReference type="GO" id="GO:0071162">
    <property type="term" value="C:CMG complex"/>
    <property type="evidence" value="ECO:0007669"/>
    <property type="project" value="UniProtKB-ARBA"/>
</dbReference>
<evidence type="ECO:0000259" key="6">
    <source>
        <dbReference type="Pfam" id="PF05916"/>
    </source>
</evidence>
<dbReference type="FunFam" id="1.20.58.1020:FF:000001">
    <property type="entry name" value="DNA replication complex GINS protein PSF2"/>
    <property type="match status" value="1"/>
</dbReference>
<dbReference type="FunFam" id="3.40.5.50:FF:000001">
    <property type="entry name" value="DNA replication complex GINS protein PSF2"/>
    <property type="match status" value="1"/>
</dbReference>
<dbReference type="CDD" id="cd11712">
    <property type="entry name" value="GINS_A_psf2"/>
    <property type="match status" value="1"/>
</dbReference>
<keyword evidence="4 5" id="KW-0539">Nucleus</keyword>
<evidence type="ECO:0000256" key="4">
    <source>
        <dbReference type="ARBA" id="ARBA00023242"/>
    </source>
</evidence>
<dbReference type="Gene3D" id="1.20.58.1020">
    <property type="match status" value="1"/>
</dbReference>
<dbReference type="InterPro" id="IPR007257">
    <property type="entry name" value="GINS_Psf2"/>
</dbReference>
<sequence>MDPSEIEFLAEQQKISIIPKFTSNSTVHLISGDVGPFRAGLPVVVPIWIAINLRQRQKCRIVPPDWMNVDVLLEKKEEEKNNRLFTKMPDEHYMQVTQMLLSVAGDDIERSDEIRTAIKDLWDIRISKLRSSVDTFIKTENRHAQLNHLTQFEINSIRPLLPDALDILQDLNDDAVENVDYLDLTELGNSHG</sequence>
<dbReference type="Pfam" id="PF05916">
    <property type="entry name" value="Sld5"/>
    <property type="match status" value="1"/>
</dbReference>
<dbReference type="PANTHER" id="PTHR12772">
    <property type="entry name" value="DNA REPLICATION COMPLEX GINS PROTEIN PSF2"/>
    <property type="match status" value="1"/>
</dbReference>
<evidence type="ECO:0000256" key="5">
    <source>
        <dbReference type="PIRNR" id="PIRNR028998"/>
    </source>
</evidence>
<comment type="subunit">
    <text evidence="5">Component of the GINS complex.</text>
</comment>
<dbReference type="CDD" id="cd21694">
    <property type="entry name" value="GINS_B_Psf2"/>
    <property type="match status" value="1"/>
</dbReference>
<feature type="domain" description="DNA replication complex GINS protein PSF2 N-terminal" evidence="7">
    <location>
        <begin position="2"/>
        <end position="62"/>
    </location>
</feature>
<dbReference type="SUPFAM" id="SSF158573">
    <property type="entry name" value="GINS helical bundle-like"/>
    <property type="match status" value="1"/>
</dbReference>
<feature type="domain" description="GINS subunit" evidence="6">
    <location>
        <begin position="66"/>
        <end position="168"/>
    </location>
</feature>
<comment type="similarity">
    <text evidence="2 5">Belongs to the GINS2/PSF2 family.</text>
</comment>
<dbReference type="Pfam" id="PF25005">
    <property type="entry name" value="PSF2_N"/>
    <property type="match status" value="1"/>
</dbReference>
<protein>
    <recommendedName>
        <fullName evidence="5">DNA replication complex GINS protein PSF2</fullName>
    </recommendedName>
</protein>
<proteinExistence type="inferred from homology"/>
<dbReference type="GO" id="GO:0000811">
    <property type="term" value="C:GINS complex"/>
    <property type="evidence" value="ECO:0007669"/>
    <property type="project" value="TreeGrafter"/>
</dbReference>
<evidence type="ECO:0000259" key="7">
    <source>
        <dbReference type="Pfam" id="PF25005"/>
    </source>
</evidence>
<organism evidence="9">
    <name type="scientific">Clastoptera arizonana</name>
    <name type="common">Arizona spittle bug</name>
    <dbReference type="NCBI Taxonomy" id="38151"/>
    <lineage>
        <taxon>Eukaryota</taxon>
        <taxon>Metazoa</taxon>
        <taxon>Ecdysozoa</taxon>
        <taxon>Arthropoda</taxon>
        <taxon>Hexapoda</taxon>
        <taxon>Insecta</taxon>
        <taxon>Pterygota</taxon>
        <taxon>Neoptera</taxon>
        <taxon>Paraneoptera</taxon>
        <taxon>Hemiptera</taxon>
        <taxon>Auchenorrhyncha</taxon>
        <taxon>Cercopoidea</taxon>
        <taxon>Clastopteridae</taxon>
        <taxon>Clastoptera</taxon>
    </lineage>
</organism>
<dbReference type="GO" id="GO:0006260">
    <property type="term" value="P:DNA replication"/>
    <property type="evidence" value="ECO:0007669"/>
    <property type="project" value="UniProtKB-KW"/>
</dbReference>
<dbReference type="InterPro" id="IPR056784">
    <property type="entry name" value="PSF2_N"/>
</dbReference>
<dbReference type="GO" id="GO:0000727">
    <property type="term" value="P:double-strand break repair via break-induced replication"/>
    <property type="evidence" value="ECO:0007669"/>
    <property type="project" value="TreeGrafter"/>
</dbReference>
<evidence type="ECO:0000256" key="2">
    <source>
        <dbReference type="ARBA" id="ARBA00010565"/>
    </source>
</evidence>
<dbReference type="AlphaFoldDB" id="A0A1B6CNC0"/>